<sequence>MLAAYDAIDDVLDDRFSYEAMSLAEEDSKRNKGQMKIERGRIDYCQVFCLLACQIRLWRLEKNYSSPIGLKDFTFLQNVTDHLSLVDNSFPWKKSDYDALAEFLYEHDISVNCQGLAVSISVPRDRDGSGNSDYNRTTYFWSHDVLNLSHYGLPALLVPYREVRYLGGDEYAPVEFSPKERENEEEVQREKAYKKGVEEIVAALEDDIARLKEIKNLPWLFSDEEADLLLGEYTEARIINKPEAPVMGTNYDYRVVGDDTFMSDQQSISVARRVTSTEPENEAVLVEEKRIRTASSLKEARILVDIKEPEKAREKLVDGSTSISGKAASTSLSEIEAILAKTQPCKLPLSTEPQQFYTNQGFFGLQRPAIFANEATPPVHHYYQRGGTAELMFDIVSQLPFNDQ</sequence>
<protein>
    <submittedName>
        <fullName evidence="1">Uncharacterized protein</fullName>
    </submittedName>
</protein>
<name>A0A4Y7IH72_PAPSO</name>
<dbReference type="Proteomes" id="UP000316621">
    <property type="component" value="Chromosome 1"/>
</dbReference>
<evidence type="ECO:0000313" key="2">
    <source>
        <dbReference type="Proteomes" id="UP000316621"/>
    </source>
</evidence>
<dbReference type="AlphaFoldDB" id="A0A4Y7IH72"/>
<gene>
    <name evidence="1" type="ORF">C5167_040015</name>
</gene>
<organism evidence="1 2">
    <name type="scientific">Papaver somniferum</name>
    <name type="common">Opium poppy</name>
    <dbReference type="NCBI Taxonomy" id="3469"/>
    <lineage>
        <taxon>Eukaryota</taxon>
        <taxon>Viridiplantae</taxon>
        <taxon>Streptophyta</taxon>
        <taxon>Embryophyta</taxon>
        <taxon>Tracheophyta</taxon>
        <taxon>Spermatophyta</taxon>
        <taxon>Magnoliopsida</taxon>
        <taxon>Ranunculales</taxon>
        <taxon>Papaveraceae</taxon>
        <taxon>Papaveroideae</taxon>
        <taxon>Papaver</taxon>
    </lineage>
</organism>
<evidence type="ECO:0000313" key="1">
    <source>
        <dbReference type="EMBL" id="RZC47070.1"/>
    </source>
</evidence>
<reference evidence="1 2" key="1">
    <citation type="journal article" date="2018" name="Science">
        <title>The opium poppy genome and morphinan production.</title>
        <authorList>
            <person name="Guo L."/>
            <person name="Winzer T."/>
            <person name="Yang X."/>
            <person name="Li Y."/>
            <person name="Ning Z."/>
            <person name="He Z."/>
            <person name="Teodor R."/>
            <person name="Lu Y."/>
            <person name="Bowser T.A."/>
            <person name="Graham I.A."/>
            <person name="Ye K."/>
        </authorList>
    </citation>
    <scope>NUCLEOTIDE SEQUENCE [LARGE SCALE GENOMIC DNA]</scope>
    <source>
        <strain evidence="2">cv. HN1</strain>
        <tissue evidence="1">Leaves</tissue>
    </source>
</reference>
<accession>A0A4Y7IH72</accession>
<dbReference type="EMBL" id="CM010715">
    <property type="protein sequence ID" value="RZC47070.1"/>
    <property type="molecule type" value="Genomic_DNA"/>
</dbReference>
<keyword evidence="2" id="KW-1185">Reference proteome</keyword>
<dbReference type="Gramene" id="RZC47070">
    <property type="protein sequence ID" value="RZC47070"/>
    <property type="gene ID" value="C5167_040015"/>
</dbReference>
<proteinExistence type="predicted"/>